<evidence type="ECO:0000313" key="2">
    <source>
        <dbReference type="EMBL" id="ETN95559.1"/>
    </source>
</evidence>
<keyword evidence="3" id="KW-1185">Reference proteome</keyword>
<protein>
    <submittedName>
        <fullName evidence="2">Uncharacterized protein</fullName>
    </submittedName>
</protein>
<dbReference type="AlphaFoldDB" id="W2UNM7"/>
<accession>W2UNM7</accession>
<reference evidence="2 3" key="2">
    <citation type="journal article" date="2016" name="Genome Announc.">
        <title>Draft Genome Sequence of Zhouia amylolytica AD3, Isolated from Tidal Flat Sediment.</title>
        <authorList>
            <person name="Jia B."/>
            <person name="Jin H.M."/>
            <person name="Lee H.J."/>
            <person name="Jeon C.O."/>
        </authorList>
    </citation>
    <scope>NUCLEOTIDE SEQUENCE [LARGE SCALE GENOMIC DNA]</scope>
    <source>
        <strain evidence="2 3">AD3</strain>
    </source>
</reference>
<name>W2UNM7_9FLAO</name>
<dbReference type="EMBL" id="AYXY01000019">
    <property type="protein sequence ID" value="ETN95559.1"/>
    <property type="molecule type" value="Genomic_DNA"/>
</dbReference>
<keyword evidence="1" id="KW-0472">Membrane</keyword>
<gene>
    <name evidence="2" type="ORF">P278_12810</name>
</gene>
<reference evidence="3" key="1">
    <citation type="submission" date="2013-11" db="EMBL/GenBank/DDBJ databases">
        <title>Draft genome sequence from a member of Zhouia, isolated tidal flat.</title>
        <authorList>
            <person name="Jin H."/>
            <person name="Jeon C.O."/>
        </authorList>
    </citation>
    <scope>NUCLEOTIDE SEQUENCE [LARGE SCALE GENOMIC DNA]</scope>
    <source>
        <strain evidence="3">AD3</strain>
    </source>
</reference>
<dbReference type="Proteomes" id="UP000018850">
    <property type="component" value="Unassembled WGS sequence"/>
</dbReference>
<feature type="transmembrane region" description="Helical" evidence="1">
    <location>
        <begin position="233"/>
        <end position="253"/>
    </location>
</feature>
<feature type="transmembrane region" description="Helical" evidence="1">
    <location>
        <begin position="291"/>
        <end position="313"/>
    </location>
</feature>
<sequence length="373" mass="43342">MKLFGFRVEVMVSQGMDVVSYLVLSKLIPIILLSIWYFTCRSWWRWSLIFLINVNMIQCLHILFREFDVTIFHANKEMGILYAMIIPVTVISLCCMLIFKKVRLKAYFKLSSDVYAFQIDDLINKSKFLKGDLQYLRNKSRSIRASKNYLNQKEYLKKLSKLSIKVKKRYGEGVTGSEKTRPKLNAAGVITSVFLLATPILYYVYRFVPQDFVAPGSLIGDAFDNDYASVLTVVWLLGGKLYLVVLLSIWYITNENWWKFAILSPVSVTIIQIIDIVNLNSVIDEQSIWGALPYLLPILFVLIWISGKVNYYFSIARLQTLIESEITQLVSIINNERRDKIRDQLISLKEGKKRMSSEEYLEKLLVLQEEVDR</sequence>
<organism evidence="2 3">
    <name type="scientific">Zhouia amylolytica AD3</name>
    <dbReference type="NCBI Taxonomy" id="1286632"/>
    <lineage>
        <taxon>Bacteria</taxon>
        <taxon>Pseudomonadati</taxon>
        <taxon>Bacteroidota</taxon>
        <taxon>Flavobacteriia</taxon>
        <taxon>Flavobacteriales</taxon>
        <taxon>Flavobacteriaceae</taxon>
        <taxon>Zhouia</taxon>
    </lineage>
</organism>
<feature type="transmembrane region" description="Helical" evidence="1">
    <location>
        <begin position="79"/>
        <end position="99"/>
    </location>
</feature>
<keyword evidence="1" id="KW-0812">Transmembrane</keyword>
<feature type="transmembrane region" description="Helical" evidence="1">
    <location>
        <begin position="184"/>
        <end position="205"/>
    </location>
</feature>
<feature type="transmembrane region" description="Helical" evidence="1">
    <location>
        <begin position="46"/>
        <end position="64"/>
    </location>
</feature>
<feature type="transmembrane region" description="Helical" evidence="1">
    <location>
        <begin position="260"/>
        <end position="279"/>
    </location>
</feature>
<evidence type="ECO:0000256" key="1">
    <source>
        <dbReference type="SAM" id="Phobius"/>
    </source>
</evidence>
<evidence type="ECO:0000313" key="3">
    <source>
        <dbReference type="Proteomes" id="UP000018850"/>
    </source>
</evidence>
<keyword evidence="1" id="KW-1133">Transmembrane helix</keyword>
<comment type="caution">
    <text evidence="2">The sequence shown here is derived from an EMBL/GenBank/DDBJ whole genome shotgun (WGS) entry which is preliminary data.</text>
</comment>
<dbReference type="RefSeq" id="WP_152973897.1">
    <property type="nucleotide sequence ID" value="NZ_AYXY01000019.1"/>
</dbReference>
<dbReference type="eggNOG" id="ENOG5033161">
    <property type="taxonomic scope" value="Bacteria"/>
</dbReference>
<dbReference type="STRING" id="376730.SAMN04487906_2656"/>
<proteinExistence type="predicted"/>
<feature type="transmembrane region" description="Helical" evidence="1">
    <location>
        <begin position="20"/>
        <end position="39"/>
    </location>
</feature>